<dbReference type="EMBL" id="RBIL01000001">
    <property type="protein sequence ID" value="RKQ91057.1"/>
    <property type="molecule type" value="Genomic_DNA"/>
</dbReference>
<accession>A0A660L7N3</accession>
<dbReference type="AlphaFoldDB" id="A0A660L7N3"/>
<name>A0A660L7N3_9ACTN</name>
<keyword evidence="3" id="KW-1185">Reference proteome</keyword>
<evidence type="ECO:0000313" key="3">
    <source>
        <dbReference type="Proteomes" id="UP000278962"/>
    </source>
</evidence>
<gene>
    <name evidence="2" type="ORF">C8N24_0873</name>
</gene>
<comment type="caution">
    <text evidence="2">The sequence shown here is derived from an EMBL/GenBank/DDBJ whole genome shotgun (WGS) entry which is preliminary data.</text>
</comment>
<feature type="region of interest" description="Disordered" evidence="1">
    <location>
        <begin position="1"/>
        <end position="71"/>
    </location>
</feature>
<evidence type="ECO:0000256" key="1">
    <source>
        <dbReference type="SAM" id="MobiDB-lite"/>
    </source>
</evidence>
<evidence type="ECO:0000313" key="2">
    <source>
        <dbReference type="EMBL" id="RKQ91057.1"/>
    </source>
</evidence>
<dbReference type="Proteomes" id="UP000278962">
    <property type="component" value="Unassembled WGS sequence"/>
</dbReference>
<proteinExistence type="predicted"/>
<sequence>MHMASSSKKRTTFAKLNREQKVREKRAEKNARREARKHEPVGSTAPVEAVESDLDLEIDLDKHPAVTGEQI</sequence>
<reference evidence="2 3" key="1">
    <citation type="submission" date="2018-10" db="EMBL/GenBank/DDBJ databases">
        <title>Genomic Encyclopedia of Archaeal and Bacterial Type Strains, Phase II (KMG-II): from individual species to whole genera.</title>
        <authorList>
            <person name="Goeker M."/>
        </authorList>
    </citation>
    <scope>NUCLEOTIDE SEQUENCE [LARGE SCALE GENOMIC DNA]</scope>
    <source>
        <strain evidence="2 3">DSM 14954</strain>
    </source>
</reference>
<protein>
    <submittedName>
        <fullName evidence="2">Uncharacterized protein</fullName>
    </submittedName>
</protein>
<feature type="compositionally biased region" description="Basic and acidic residues" evidence="1">
    <location>
        <begin position="16"/>
        <end position="40"/>
    </location>
</feature>
<organism evidence="2 3">
    <name type="scientific">Solirubrobacter pauli</name>
    <dbReference type="NCBI Taxonomy" id="166793"/>
    <lineage>
        <taxon>Bacteria</taxon>
        <taxon>Bacillati</taxon>
        <taxon>Actinomycetota</taxon>
        <taxon>Thermoleophilia</taxon>
        <taxon>Solirubrobacterales</taxon>
        <taxon>Solirubrobacteraceae</taxon>
        <taxon>Solirubrobacter</taxon>
    </lineage>
</organism>